<comment type="caution">
    <text evidence="2">The sequence shown here is derived from an EMBL/GenBank/DDBJ whole genome shotgun (WGS) entry which is preliminary data.</text>
</comment>
<dbReference type="AlphaFoldDB" id="H0E2M8"/>
<dbReference type="EMBL" id="AGUD01000049">
    <property type="protein sequence ID" value="EHN12042.1"/>
    <property type="molecule type" value="Genomic_DNA"/>
</dbReference>
<feature type="transmembrane region" description="Helical" evidence="1">
    <location>
        <begin position="14"/>
        <end position="35"/>
    </location>
</feature>
<keyword evidence="1" id="KW-1133">Transmembrane helix</keyword>
<evidence type="ECO:0000256" key="1">
    <source>
        <dbReference type="SAM" id="Phobius"/>
    </source>
</evidence>
<proteinExistence type="predicted"/>
<accession>H0E2M8</accession>
<feature type="transmembrane region" description="Helical" evidence="1">
    <location>
        <begin position="218"/>
        <end position="239"/>
    </location>
</feature>
<feature type="transmembrane region" description="Helical" evidence="1">
    <location>
        <begin position="389"/>
        <end position="412"/>
    </location>
</feature>
<evidence type="ECO:0000313" key="2">
    <source>
        <dbReference type="EMBL" id="EHN12042.1"/>
    </source>
</evidence>
<protein>
    <recommendedName>
        <fullName evidence="4">DUF445 domain-containing protein</fullName>
    </recommendedName>
</protein>
<dbReference type="Proteomes" id="UP000005143">
    <property type="component" value="Unassembled WGS sequence"/>
</dbReference>
<dbReference type="PATRIC" id="fig|1097667.3.peg.1039"/>
<keyword evidence="3" id="KW-1185">Reference proteome</keyword>
<dbReference type="PANTHER" id="PTHR35791">
    <property type="entry name" value="UPF0754 MEMBRANE PROTEIN YHEB"/>
    <property type="match status" value="1"/>
</dbReference>
<evidence type="ECO:0000313" key="3">
    <source>
        <dbReference type="Proteomes" id="UP000005143"/>
    </source>
</evidence>
<keyword evidence="1" id="KW-0472">Membrane</keyword>
<dbReference type="PANTHER" id="PTHR35791:SF1">
    <property type="entry name" value="UPF0754 MEMBRANE PROTEIN YHEB"/>
    <property type="match status" value="1"/>
</dbReference>
<organism evidence="2 3">
    <name type="scientific">Patulibacter medicamentivorans</name>
    <dbReference type="NCBI Taxonomy" id="1097667"/>
    <lineage>
        <taxon>Bacteria</taxon>
        <taxon>Bacillati</taxon>
        <taxon>Actinomycetota</taxon>
        <taxon>Thermoleophilia</taxon>
        <taxon>Solirubrobacterales</taxon>
        <taxon>Patulibacteraceae</taxon>
        <taxon>Patulibacter</taxon>
    </lineage>
</organism>
<evidence type="ECO:0008006" key="4">
    <source>
        <dbReference type="Google" id="ProtNLM"/>
    </source>
</evidence>
<gene>
    <name evidence="2" type="ORF">PAI11_10410</name>
</gene>
<name>H0E2M8_9ACTN</name>
<keyword evidence="1" id="KW-0812">Transmembrane</keyword>
<sequence>MIASLPLAIFDHPLWVYVALPLMGAFVGWSTKLVAREMMFKPLEFKGLVDPWLGWQGQIPRRVSKMAGIAVETVVGKLFTARDLIDRIDPDDLTKALQEPLEEAVDDIVREVVESYRPGTWDGLPQPVRNAMLSRARATAPATIKRLMADLREDADRVLDLKHIVVERLVGDKPLVNTIFRELGAGAIQLLLKAGLIFGFIIGVAQAIVFGITDNHWVLPAFGLLSGGLTDYVALQMVFRPKTPKRYLGIFRWQGLFHSTREQVSKDYAKLIAGDILTPAVVIEGVLNSPTADKLFALVAREVETVIDEQTRLARPVLRLTVGDARFRDLKQRVADLVIARLPEHAQLLDEYAQQKLDVEGLVAERMALLDTDDYEGLIRPAFKDDEKVVVLVGALLGFLVGELQVLLITSLA</sequence>
<feature type="transmembrane region" description="Helical" evidence="1">
    <location>
        <begin position="190"/>
        <end position="212"/>
    </location>
</feature>
<reference evidence="2 3" key="1">
    <citation type="journal article" date="2013" name="Biodegradation">
        <title>Quantitative proteomic analysis of ibuprofen-degrading Patulibacter sp. strain I11.</title>
        <authorList>
            <person name="Almeida B."/>
            <person name="Kjeldal H."/>
            <person name="Lolas I."/>
            <person name="Knudsen A.D."/>
            <person name="Carvalho G."/>
            <person name="Nielsen K.L."/>
            <person name="Barreto Crespo M.T."/>
            <person name="Stensballe A."/>
            <person name="Nielsen J.L."/>
        </authorList>
    </citation>
    <scope>NUCLEOTIDE SEQUENCE [LARGE SCALE GENOMIC DNA]</scope>
    <source>
        <strain evidence="2 3">I11</strain>
    </source>
</reference>